<feature type="region of interest" description="Disordered" evidence="1">
    <location>
        <begin position="46"/>
        <end position="73"/>
    </location>
</feature>
<feature type="compositionally biased region" description="Low complexity" evidence="1">
    <location>
        <begin position="47"/>
        <end position="67"/>
    </location>
</feature>
<dbReference type="EMBL" id="JALLPJ020001316">
    <property type="protein sequence ID" value="KAL3770234.1"/>
    <property type="molecule type" value="Genomic_DNA"/>
</dbReference>
<evidence type="ECO:0000313" key="3">
    <source>
        <dbReference type="Proteomes" id="UP001530400"/>
    </source>
</evidence>
<sequence>MTLRAFKYNPSLGGFGTETNTSLTRINGDAFPQIVKELVDNAVDACSSGKSSSGGSNSNKNSNAGGSPEKRVNKRVRVKIEAENFTTAPAKDDNEAKTTMDCLRITVSDNGVGMEDIDACVMVFSSNKNGSDGINAAVEKSKAVAKTGGGKKKNKKQSKLNDETANDDDGYTSGRYGIGLTLCLLHAQHLVPGSVTCITSTTSTSEHWIRSIYQVDMDADRVTCKKREELVKESVGECGTIVSLLVPGGEEAQKSWPRLAEYFARYQLSLDIACSLEVLAPSLCRRPLMIRPPSEMERRGRHMEETKVGESEEVDNDEWDGDDGCDNDDEDNDNRVQMPSVSKAVRERETAEKEKNKKMALLCKAAELYKGRPVSLKNVALETHPIRRHGENGPCTKSTSMLEVSVIVFGPEPECNNVSDDESVQSGCFRSQHDSNPKKSADLQLVRMVNGIPLLDSPEAVACGLVQKISGSASNWNSFGLEVSLKKHVDSAEHAHDDTPMFGVEDSAQVAPFFRESARGLFCGSDESSSSDDDISDPENRTRKRKKVKCGLSSLLPAALRLGEMLIIVQIKAKPYALPLPTLSKGRLPLNDKGINDALENGITACLRSLQRTNPTLLLTAHQLKRVERDARYVPAVAGAIASVLCRSKQEGLYEHAMDFMSDWDEEVKNLGIAPFNQEVIHSSRTANAESKQQTTQTHASAHEREMCKVEALRPLLERRLRFVVSEEFKDAKREKARKEREDEAAERKKERVEQQRKQKRAAKADDMRDDCFESDESIDCRASSRPVESVKHTPHSDFESEMSSPERCNPNQQQRASLNSNHRSDDESDENSISLRNRQRSVTATSTFVHSSENNFDCHDGLETDDEGEKTLVGHNTNVYRTDGSDDDWSEQFGIVVPGSYFR</sequence>
<feature type="compositionally biased region" description="Basic and acidic residues" evidence="1">
    <location>
        <begin position="295"/>
        <end position="310"/>
    </location>
</feature>
<protein>
    <submittedName>
        <fullName evidence="2">Uncharacterized protein</fullName>
    </submittedName>
</protein>
<evidence type="ECO:0000256" key="1">
    <source>
        <dbReference type="SAM" id="MobiDB-lite"/>
    </source>
</evidence>
<dbReference type="Proteomes" id="UP001530400">
    <property type="component" value="Unassembled WGS sequence"/>
</dbReference>
<name>A0ABD3N3P4_9STRA</name>
<feature type="compositionally biased region" description="Basic and acidic residues" evidence="1">
    <location>
        <begin position="789"/>
        <end position="799"/>
    </location>
</feature>
<accession>A0ABD3N3P4</accession>
<feature type="compositionally biased region" description="Basic and acidic residues" evidence="1">
    <location>
        <begin position="732"/>
        <end position="772"/>
    </location>
</feature>
<feature type="region of interest" description="Disordered" evidence="1">
    <location>
        <begin position="143"/>
        <end position="168"/>
    </location>
</feature>
<proteinExistence type="predicted"/>
<feature type="compositionally biased region" description="Basic residues" evidence="1">
    <location>
        <begin position="149"/>
        <end position="158"/>
    </location>
</feature>
<dbReference type="Gene3D" id="3.30.565.10">
    <property type="entry name" value="Histidine kinase-like ATPase, C-terminal domain"/>
    <property type="match status" value="1"/>
</dbReference>
<feature type="compositionally biased region" description="Polar residues" evidence="1">
    <location>
        <begin position="832"/>
        <end position="856"/>
    </location>
</feature>
<dbReference type="AlphaFoldDB" id="A0ABD3N3P4"/>
<gene>
    <name evidence="2" type="ORF">ACHAWO_009548</name>
</gene>
<feature type="compositionally biased region" description="Polar residues" evidence="1">
    <location>
        <begin position="810"/>
        <end position="822"/>
    </location>
</feature>
<dbReference type="InterPro" id="IPR036890">
    <property type="entry name" value="HATPase_C_sf"/>
</dbReference>
<reference evidence="2 3" key="1">
    <citation type="submission" date="2024-10" db="EMBL/GenBank/DDBJ databases">
        <title>Updated reference genomes for cyclostephanoid diatoms.</title>
        <authorList>
            <person name="Roberts W.R."/>
            <person name="Alverson A.J."/>
        </authorList>
    </citation>
    <scope>NUCLEOTIDE SEQUENCE [LARGE SCALE GENOMIC DNA]</scope>
    <source>
        <strain evidence="2 3">AJA010-31</strain>
    </source>
</reference>
<dbReference type="SUPFAM" id="SSF55874">
    <property type="entry name" value="ATPase domain of HSP90 chaperone/DNA topoisomerase II/histidine kinase"/>
    <property type="match status" value="1"/>
</dbReference>
<organism evidence="2 3">
    <name type="scientific">Cyclotella atomus</name>
    <dbReference type="NCBI Taxonomy" id="382360"/>
    <lineage>
        <taxon>Eukaryota</taxon>
        <taxon>Sar</taxon>
        <taxon>Stramenopiles</taxon>
        <taxon>Ochrophyta</taxon>
        <taxon>Bacillariophyta</taxon>
        <taxon>Coscinodiscophyceae</taxon>
        <taxon>Thalassiosirophycidae</taxon>
        <taxon>Stephanodiscales</taxon>
        <taxon>Stephanodiscaceae</taxon>
        <taxon>Cyclotella</taxon>
    </lineage>
</organism>
<evidence type="ECO:0000313" key="2">
    <source>
        <dbReference type="EMBL" id="KAL3770234.1"/>
    </source>
</evidence>
<feature type="region of interest" description="Disordered" evidence="1">
    <location>
        <begin position="295"/>
        <end position="352"/>
    </location>
</feature>
<comment type="caution">
    <text evidence="2">The sequence shown here is derived from an EMBL/GenBank/DDBJ whole genome shotgun (WGS) entry which is preliminary data.</text>
</comment>
<keyword evidence="3" id="KW-1185">Reference proteome</keyword>
<feature type="compositionally biased region" description="Polar residues" evidence="1">
    <location>
        <begin position="685"/>
        <end position="700"/>
    </location>
</feature>
<feature type="region of interest" description="Disordered" evidence="1">
    <location>
        <begin position="685"/>
        <end position="705"/>
    </location>
</feature>
<feature type="region of interest" description="Disordered" evidence="1">
    <location>
        <begin position="732"/>
        <end position="856"/>
    </location>
</feature>
<feature type="region of interest" description="Disordered" evidence="1">
    <location>
        <begin position="524"/>
        <end position="543"/>
    </location>
</feature>
<feature type="compositionally biased region" description="Acidic residues" evidence="1">
    <location>
        <begin position="311"/>
        <end position="332"/>
    </location>
</feature>